<dbReference type="Proteomes" id="UP000789759">
    <property type="component" value="Unassembled WGS sequence"/>
</dbReference>
<gene>
    <name evidence="1" type="ORF">CPELLU_LOCUS14761</name>
</gene>
<proteinExistence type="predicted"/>
<accession>A0A9N9NML3</accession>
<protein>
    <submittedName>
        <fullName evidence="1">2950_t:CDS:1</fullName>
    </submittedName>
</protein>
<dbReference type="InterPro" id="IPR032675">
    <property type="entry name" value="LRR_dom_sf"/>
</dbReference>
<dbReference type="Gene3D" id="3.80.10.10">
    <property type="entry name" value="Ribonuclease Inhibitor"/>
    <property type="match status" value="1"/>
</dbReference>
<dbReference type="SUPFAM" id="SSF52047">
    <property type="entry name" value="RNI-like"/>
    <property type="match status" value="1"/>
</dbReference>
<comment type="caution">
    <text evidence="1">The sequence shown here is derived from an EMBL/GenBank/DDBJ whole genome shotgun (WGS) entry which is preliminary data.</text>
</comment>
<keyword evidence="2" id="KW-1185">Reference proteome</keyword>
<name>A0A9N9NML3_9GLOM</name>
<dbReference type="AlphaFoldDB" id="A0A9N9NML3"/>
<evidence type="ECO:0000313" key="1">
    <source>
        <dbReference type="EMBL" id="CAG8752010.1"/>
    </source>
</evidence>
<dbReference type="OrthoDB" id="2351154at2759"/>
<dbReference type="EMBL" id="CAJVQA010018071">
    <property type="protein sequence ID" value="CAG8752010.1"/>
    <property type="molecule type" value="Genomic_DNA"/>
</dbReference>
<organism evidence="1 2">
    <name type="scientific">Cetraspora pellucida</name>
    <dbReference type="NCBI Taxonomy" id="1433469"/>
    <lineage>
        <taxon>Eukaryota</taxon>
        <taxon>Fungi</taxon>
        <taxon>Fungi incertae sedis</taxon>
        <taxon>Mucoromycota</taxon>
        <taxon>Glomeromycotina</taxon>
        <taxon>Glomeromycetes</taxon>
        <taxon>Diversisporales</taxon>
        <taxon>Gigasporaceae</taxon>
        <taxon>Cetraspora</taxon>
    </lineage>
</organism>
<sequence length="348" mass="40647">MATNLSSKTLQTIFKFIDTKEERDYGTLYNCALVNRQWCNNVIPTLWKDPFYGEKSDVVIKILLSFLDNDQLQQLGSIRDGLPLNENKMFDYPSFIQHLNLDFIYESLYDLYSGSIDAANLRNVQLPNNPTLLNDIELTFTVLLKMLARKITDVKIFYINWKLHSCYLDEVSKGDIKNNNLKLLLQPEISDLLKITIELRWWQTRPYKGYFVEFAKICSNLEKLVISLANFSENQIDDAAEFIRSQRNLKVLEIFNCNSGIQKILTFSRDQALSIQAIILYHVDFYGCEPLTSLTKCENLRHLSFRYCTYIQKEMCNPLFSANFPNLKKVEAPFTSCPELEEWARSYF</sequence>
<reference evidence="1" key="1">
    <citation type="submission" date="2021-06" db="EMBL/GenBank/DDBJ databases">
        <authorList>
            <person name="Kallberg Y."/>
            <person name="Tangrot J."/>
            <person name="Rosling A."/>
        </authorList>
    </citation>
    <scope>NUCLEOTIDE SEQUENCE</scope>
    <source>
        <strain evidence="1">FL966</strain>
    </source>
</reference>
<evidence type="ECO:0000313" key="2">
    <source>
        <dbReference type="Proteomes" id="UP000789759"/>
    </source>
</evidence>